<reference evidence="10 11" key="5">
    <citation type="journal article" date="2010" name="Appl. Environ. Microbiol.">
        <title>phrR-like gene praR of Azorhizobium caulinodans ORS571 is essential for symbiosis with Sesbania rostrata and is involved in expression of reb genes.</title>
        <authorList>
            <person name="Akiba N."/>
            <person name="Aono T."/>
            <person name="Toyazaki H."/>
            <person name="Sato S."/>
            <person name="Oyaizu H."/>
        </authorList>
    </citation>
    <scope>NUCLEOTIDE SEQUENCE [LARGE SCALE GENOMIC DNA]</scope>
    <source>
        <strain evidence="11">ATCC 43989 / DSM 5975 / JCM 20966 / LMG 6465 / NBRC 14845 / NCIMB 13405 / ORS 571</strain>
    </source>
</reference>
<dbReference type="eggNOG" id="COG2897">
    <property type="taxonomic scope" value="Bacteria"/>
</dbReference>
<dbReference type="EMBL" id="AP009384">
    <property type="protein sequence ID" value="BAF88824.1"/>
    <property type="molecule type" value="Genomic_DNA"/>
</dbReference>
<dbReference type="GO" id="GO:0005737">
    <property type="term" value="C:cytoplasm"/>
    <property type="evidence" value="ECO:0007669"/>
    <property type="project" value="UniProtKB-SubCell"/>
</dbReference>
<reference evidence="10 11" key="6">
    <citation type="journal article" date="2011" name="Appl. Environ. Microbiol.">
        <title>Involvement of the azorhizobial chromosome partition gene (parA) in the onset of bacteroid differentiation during Sesbania rostrata stem nodule development.</title>
        <authorList>
            <person name="Liu CT."/>
            <person name="Lee KB."/>
            <person name="Wang YS."/>
            <person name="Peng MH."/>
            <person name="Lee KT."/>
            <person name="Suzuki S."/>
            <person name="Suzuki T."/>
            <person name="Oyaizu H."/>
        </authorList>
    </citation>
    <scope>NUCLEOTIDE SEQUENCE [LARGE SCALE GENOMIC DNA]</scope>
    <source>
        <strain evidence="11">ATCC 43989 / DSM 5975 / JCM 20966 / LMG 6465 / NBRC 14845 / NCIMB 13405 / ORS 571</strain>
    </source>
</reference>
<dbReference type="PANTHER" id="PTHR11364:SF27">
    <property type="entry name" value="SULFURTRANSFERASE"/>
    <property type="match status" value="1"/>
</dbReference>
<dbReference type="Proteomes" id="UP000000270">
    <property type="component" value="Chromosome"/>
</dbReference>
<dbReference type="Pfam" id="PF00581">
    <property type="entry name" value="Rhodanese"/>
    <property type="match status" value="2"/>
</dbReference>
<evidence type="ECO:0000256" key="3">
    <source>
        <dbReference type="ARBA" id="ARBA00022679"/>
    </source>
</evidence>
<protein>
    <recommendedName>
        <fullName evidence="7">3-mercaptopyruvate sulfurtransferase</fullName>
        <ecNumber evidence="6">2.8.1.2</ecNumber>
    </recommendedName>
    <alternativeName>
        <fullName evidence="8">Rhodanese-like protein</fullName>
    </alternativeName>
</protein>
<accession>A8I9S5</accession>
<dbReference type="AlphaFoldDB" id="A8I9S5"/>
<dbReference type="InterPro" id="IPR036873">
    <property type="entry name" value="Rhodanese-like_dom_sf"/>
</dbReference>
<dbReference type="KEGG" id="azc:AZC_2826"/>
<sequence>MTATTFVSTEWLAANLGTPGLVVVDGSWHMPATGRDRRAEYEAAHIPGAVFFDLDGISAHDTDLPHMLPGAEAFAAAVGALGISEKSRIVVYDAAGLFSAPRVWWTFKAFGATDVAILDGGLPKWTSEGRPTEQGTVTPAPQTFSAQLDASIVADISRIERVLTDGAAQVLDARAAERFAGVAPEPRPGLPSGHMPGAFNLPVGKVVRDGRLVSPDEIRSAVAASGLDLSQPVITSCGSGVTAAILWVALETIGTRPQALYDGSWTEWASRGKPIAVDPK</sequence>
<dbReference type="HOGENOM" id="CLU_031618_3_0_5"/>
<dbReference type="InterPro" id="IPR045078">
    <property type="entry name" value="TST/MPST-like"/>
</dbReference>
<keyword evidence="2" id="KW-0963">Cytoplasm</keyword>
<evidence type="ECO:0000313" key="11">
    <source>
        <dbReference type="Proteomes" id="UP000000270"/>
    </source>
</evidence>
<evidence type="ECO:0000256" key="5">
    <source>
        <dbReference type="ARBA" id="ARBA00051793"/>
    </source>
</evidence>
<evidence type="ECO:0000256" key="7">
    <source>
        <dbReference type="ARBA" id="ARBA00070833"/>
    </source>
</evidence>
<proteinExistence type="predicted"/>
<evidence type="ECO:0000256" key="4">
    <source>
        <dbReference type="ARBA" id="ARBA00022737"/>
    </source>
</evidence>
<dbReference type="CDD" id="cd01448">
    <property type="entry name" value="TST_Repeat_1"/>
    <property type="match status" value="1"/>
</dbReference>
<dbReference type="PANTHER" id="PTHR11364">
    <property type="entry name" value="THIOSULFATE SULFERTANSFERASE"/>
    <property type="match status" value="1"/>
</dbReference>
<comment type="catalytic activity">
    <reaction evidence="5">
        <text>2-oxo-3-sulfanylpropanoate + [thioredoxin]-dithiol = [thioredoxin]-disulfide + hydrogen sulfide + pyruvate + H(+)</text>
        <dbReference type="Rhea" id="RHEA:21740"/>
        <dbReference type="Rhea" id="RHEA-COMP:10698"/>
        <dbReference type="Rhea" id="RHEA-COMP:10700"/>
        <dbReference type="ChEBI" id="CHEBI:15361"/>
        <dbReference type="ChEBI" id="CHEBI:15378"/>
        <dbReference type="ChEBI" id="CHEBI:29919"/>
        <dbReference type="ChEBI" id="CHEBI:29950"/>
        <dbReference type="ChEBI" id="CHEBI:50058"/>
        <dbReference type="ChEBI" id="CHEBI:57678"/>
        <dbReference type="EC" id="2.8.1.2"/>
    </reaction>
    <physiologicalReaction direction="left-to-right" evidence="5">
        <dbReference type="Rhea" id="RHEA:21741"/>
    </physiologicalReaction>
</comment>
<dbReference type="FunFam" id="3.40.250.10:FF:000015">
    <property type="entry name" value="Sulfurtransferase"/>
    <property type="match status" value="1"/>
</dbReference>
<reference evidence="10 11" key="4">
    <citation type="journal article" date="2009" name="Appl. Environ. Microbiol.">
        <title>Comparative genome-wide transcriptional profiling of Azorhizobium caulinodans ORS571 grown under free-living and symbiotic conditions.</title>
        <authorList>
            <person name="Tsukada S."/>
            <person name="Aono T."/>
            <person name="Akiba N."/>
            <person name="Lee KB."/>
            <person name="Liu CT."/>
            <person name="Toyazaki H."/>
            <person name="Oyaizu H."/>
        </authorList>
    </citation>
    <scope>NUCLEOTIDE SEQUENCE [LARGE SCALE GENOMIC DNA]</scope>
    <source>
        <strain evidence="11">ATCC 43989 / DSM 5975 / JCM 20966 / LMG 6465 / NBRC 14845 / NCIMB 13405 / ORS 571</strain>
    </source>
</reference>
<dbReference type="STRING" id="438753.AZC_2826"/>
<gene>
    <name evidence="10" type="ordered locus">AZC_2826</name>
</gene>
<keyword evidence="3 10" id="KW-0808">Transferase</keyword>
<feature type="domain" description="Rhodanese" evidence="9">
    <location>
        <begin position="164"/>
        <end position="277"/>
    </location>
</feature>
<evidence type="ECO:0000256" key="1">
    <source>
        <dbReference type="ARBA" id="ARBA00004496"/>
    </source>
</evidence>
<dbReference type="GO" id="GO:0004792">
    <property type="term" value="F:thiosulfate-cyanide sulfurtransferase activity"/>
    <property type="evidence" value="ECO:0007669"/>
    <property type="project" value="InterPro"/>
</dbReference>
<dbReference type="Gene3D" id="3.40.250.10">
    <property type="entry name" value="Rhodanese-like domain"/>
    <property type="match status" value="2"/>
</dbReference>
<reference evidence="11" key="2">
    <citation type="submission" date="2007-04" db="EMBL/GenBank/DDBJ databases">
        <title>Complete genome sequence of the nitrogen-fixing bacterium Azorhizobium caulinodans ORS571.</title>
        <authorList>
            <person name="Lee K.B."/>
            <person name="Backer P.D."/>
            <person name="Aono T."/>
            <person name="Liu C.T."/>
            <person name="Suzuki S."/>
            <person name="Suzuki T."/>
            <person name="Kaneko T."/>
            <person name="Yamada M."/>
            <person name="Tabata S."/>
            <person name="Kupfer D.M."/>
            <person name="Najar F.Z."/>
            <person name="Wiley G.B."/>
            <person name="Roe B."/>
            <person name="Binnewies T."/>
            <person name="Ussery D."/>
            <person name="Vereecke D."/>
            <person name="Gevers D."/>
            <person name="Holsters M."/>
            <person name="Oyaizu H."/>
        </authorList>
    </citation>
    <scope>NUCLEOTIDE SEQUENCE [LARGE SCALE GENOMIC DNA]</scope>
    <source>
        <strain evidence="11">ATCC 43989 / DSM 5975 / JCM 20966 / LMG 6465 / NBRC 14845 / NCIMB 13405 / ORS 571</strain>
    </source>
</reference>
<dbReference type="NCBIfam" id="NF008557">
    <property type="entry name" value="PRK11493.1"/>
    <property type="match status" value="1"/>
</dbReference>
<dbReference type="EC" id="2.8.1.2" evidence="6"/>
<evidence type="ECO:0000256" key="2">
    <source>
        <dbReference type="ARBA" id="ARBA00022490"/>
    </source>
</evidence>
<dbReference type="SUPFAM" id="SSF52821">
    <property type="entry name" value="Rhodanese/Cell cycle control phosphatase"/>
    <property type="match status" value="2"/>
</dbReference>
<dbReference type="RefSeq" id="WP_012171350.1">
    <property type="nucleotide sequence ID" value="NC_009937.1"/>
</dbReference>
<evidence type="ECO:0000313" key="10">
    <source>
        <dbReference type="EMBL" id="BAF88824.1"/>
    </source>
</evidence>
<name>A8I9S5_AZOC5</name>
<evidence type="ECO:0000259" key="9">
    <source>
        <dbReference type="PROSITE" id="PS50206"/>
    </source>
</evidence>
<organism evidence="10 11">
    <name type="scientific">Azorhizobium caulinodans (strain ATCC 43989 / DSM 5975 / JCM 20966 / LMG 6465 / NBRC 14845 / NCIMB 13405 / ORS 571)</name>
    <dbReference type="NCBI Taxonomy" id="438753"/>
    <lineage>
        <taxon>Bacteria</taxon>
        <taxon>Pseudomonadati</taxon>
        <taxon>Pseudomonadota</taxon>
        <taxon>Alphaproteobacteria</taxon>
        <taxon>Hyphomicrobiales</taxon>
        <taxon>Xanthobacteraceae</taxon>
        <taxon>Azorhizobium</taxon>
    </lineage>
</organism>
<dbReference type="InterPro" id="IPR001763">
    <property type="entry name" value="Rhodanese-like_dom"/>
</dbReference>
<reference evidence="10 11" key="1">
    <citation type="journal article" date="2007" name="Appl. Environ. Microbiol.">
        <title>Rhizobial factors required for stem nodule maturation and maintenance in Sesbania rostrata-Azorhizobium caulinodans ORS571 symbiosis.</title>
        <authorList>
            <person name="Suzuki S."/>
            <person name="Aono T."/>
            <person name="Lee KB."/>
            <person name="Suzuki T."/>
            <person name="Liu CT."/>
            <person name="Miwa H."/>
            <person name="Wakao S."/>
            <person name="Iki T."/>
            <person name="Oyaizu H."/>
        </authorList>
    </citation>
    <scope>NUCLEOTIDE SEQUENCE [LARGE SCALE GENOMIC DNA]</scope>
    <source>
        <strain evidence="11">ATCC 43989 / DSM 5975 / JCM 20966 / LMG 6465 / NBRC 14845 / NCIMB 13405 / ORS 571</strain>
    </source>
</reference>
<dbReference type="SMART" id="SM00450">
    <property type="entry name" value="RHOD"/>
    <property type="match status" value="2"/>
</dbReference>
<feature type="domain" description="Rhodanese" evidence="9">
    <location>
        <begin position="17"/>
        <end position="134"/>
    </location>
</feature>
<keyword evidence="11" id="KW-1185">Reference proteome</keyword>
<evidence type="ECO:0000256" key="8">
    <source>
        <dbReference type="ARBA" id="ARBA00078354"/>
    </source>
</evidence>
<reference evidence="10 11" key="3">
    <citation type="journal article" date="2008" name="BMC Genomics">
        <title>The genome of the versatile nitrogen fixer Azorhizobium caulinodans ORS571.</title>
        <authorList>
            <person name="Lee KB."/>
            <person name="Backer P.D."/>
            <person name="Aono T."/>
            <person name="Liu CT."/>
            <person name="Suzuki S."/>
            <person name="Suzuki T."/>
            <person name="Kaneko T."/>
            <person name="Yamada M."/>
            <person name="Tabata S."/>
            <person name="Kupfer D.M."/>
            <person name="Najar F.Z."/>
            <person name="Wiley G.B."/>
            <person name="Roe B."/>
            <person name="Binnewies T.T."/>
            <person name="Ussery D.W."/>
            <person name="D'Haeze W."/>
            <person name="Herder J.D."/>
            <person name="Gevers D."/>
            <person name="Vereecke D."/>
            <person name="Holsters M."/>
            <person name="Oyaizu H."/>
        </authorList>
    </citation>
    <scope>NUCLEOTIDE SEQUENCE [LARGE SCALE GENOMIC DNA]</scope>
    <source>
        <strain evidence="11">ATCC 43989 / DSM 5975 / JCM 20966 / LMG 6465 / NBRC 14845 / NCIMB 13405 / ORS 571</strain>
    </source>
</reference>
<dbReference type="CDD" id="cd01449">
    <property type="entry name" value="TST_Repeat_2"/>
    <property type="match status" value="1"/>
</dbReference>
<evidence type="ECO:0000256" key="6">
    <source>
        <dbReference type="ARBA" id="ARBA00066832"/>
    </source>
</evidence>
<keyword evidence="4" id="KW-0677">Repeat</keyword>
<dbReference type="InterPro" id="IPR001307">
    <property type="entry name" value="Thiosulphate_STrfase_CS"/>
</dbReference>
<dbReference type="PROSITE" id="PS50206">
    <property type="entry name" value="RHODANESE_3"/>
    <property type="match status" value="2"/>
</dbReference>
<dbReference type="FunFam" id="3.40.250.10:FF:000001">
    <property type="entry name" value="Sulfurtransferase"/>
    <property type="match status" value="1"/>
</dbReference>
<dbReference type="PROSITE" id="PS00380">
    <property type="entry name" value="RHODANESE_1"/>
    <property type="match status" value="1"/>
</dbReference>
<comment type="subcellular location">
    <subcellularLocation>
        <location evidence="1">Cytoplasm</location>
    </subcellularLocation>
</comment>
<dbReference type="GO" id="GO:0016784">
    <property type="term" value="F:3-mercaptopyruvate sulfurtransferase activity"/>
    <property type="evidence" value="ECO:0007669"/>
    <property type="project" value="UniProtKB-EC"/>
</dbReference>